<gene>
    <name evidence="1" type="ORF">CLG94_04975</name>
</gene>
<proteinExistence type="predicted"/>
<dbReference type="PROSITE" id="PS51257">
    <property type="entry name" value="PROKAR_LIPOPROTEIN"/>
    <property type="match status" value="1"/>
</dbReference>
<evidence type="ECO:0000313" key="2">
    <source>
        <dbReference type="Proteomes" id="UP000241436"/>
    </source>
</evidence>
<organism evidence="1 2">
    <name type="scientific">Candidatus Methylomirabilis limnetica</name>
    <dbReference type="NCBI Taxonomy" id="2033718"/>
    <lineage>
        <taxon>Bacteria</taxon>
        <taxon>Candidatus Methylomirabilota</taxon>
        <taxon>Candidatus Methylomirabilia</taxon>
        <taxon>Candidatus Methylomirabilales</taxon>
        <taxon>Candidatus Methylomirabilaceae</taxon>
        <taxon>Candidatus Methylomirabilis</taxon>
    </lineage>
</organism>
<reference evidence="1 2" key="1">
    <citation type="submission" date="2017-09" db="EMBL/GenBank/DDBJ databases">
        <title>Bloom of a denitrifying methanotroph, Candidatus Methylomirabilis limnetica, in a deep stratified lake.</title>
        <authorList>
            <person name="Graf J.S."/>
            <person name="Marchant H.K."/>
            <person name="Tienken D."/>
            <person name="Hach P.F."/>
            <person name="Brand A."/>
            <person name="Schubert C.J."/>
            <person name="Kuypers M.M."/>
            <person name="Milucka J."/>
        </authorList>
    </citation>
    <scope>NUCLEOTIDE SEQUENCE [LARGE SCALE GENOMIC DNA]</scope>
    <source>
        <strain evidence="1 2">Zug</strain>
    </source>
</reference>
<protein>
    <recommendedName>
        <fullName evidence="3">Carboxypeptidase regulatory-like domain-containing protein</fullName>
    </recommendedName>
</protein>
<dbReference type="SUPFAM" id="SSF49464">
    <property type="entry name" value="Carboxypeptidase regulatory domain-like"/>
    <property type="match status" value="1"/>
</dbReference>
<name>A0A2T4TZ26_9BACT</name>
<sequence>MGERWWMSVGWAGLLCLVFVAVGCATAQIAEQRVVSGRITDQQGRPVPGTPVLVVGRRLDFTTKFDYAELDRRGLKVLTADDGWYRAEFIPSELGNNLYLFFHAEEGFDGVRFQKPEGIDITKRLKEGRELRLDQLLLDHPQWKEVQRQIAEFGADSARGKVLRQLGLPERIDRGAGNQPAETWWYYGKGISYRFAGPVIGGSYTFQPIRGVLPPVPTK</sequence>
<accession>A0A2T4TZ26</accession>
<dbReference type="Proteomes" id="UP000241436">
    <property type="component" value="Unassembled WGS sequence"/>
</dbReference>
<dbReference type="InterPro" id="IPR008969">
    <property type="entry name" value="CarboxyPept-like_regulatory"/>
</dbReference>
<evidence type="ECO:0000313" key="1">
    <source>
        <dbReference type="EMBL" id="PTL36385.1"/>
    </source>
</evidence>
<dbReference type="AlphaFoldDB" id="A0A2T4TZ26"/>
<dbReference type="OrthoDB" id="9805815at2"/>
<dbReference type="RefSeq" id="WP_107561758.1">
    <property type="nucleotide sequence ID" value="NZ_NVQC01000016.1"/>
</dbReference>
<reference evidence="2" key="2">
    <citation type="journal article" date="2018" name="Environ. Microbiol.">
        <title>Bloom of a denitrifying methanotroph, 'Candidatus Methylomirabilis limnetica', in a deep stratified lake.</title>
        <authorList>
            <person name="Graf J.S."/>
            <person name="Mayr M.J."/>
            <person name="Marchant H.K."/>
            <person name="Tienken D."/>
            <person name="Hach P.F."/>
            <person name="Brand A."/>
            <person name="Schubert C.J."/>
            <person name="Kuypers M.M."/>
            <person name="Milucka J."/>
        </authorList>
    </citation>
    <scope>NUCLEOTIDE SEQUENCE [LARGE SCALE GENOMIC DNA]</scope>
    <source>
        <strain evidence="2">Zug</strain>
    </source>
</reference>
<comment type="caution">
    <text evidence="1">The sequence shown here is derived from an EMBL/GenBank/DDBJ whole genome shotgun (WGS) entry which is preliminary data.</text>
</comment>
<keyword evidence="2" id="KW-1185">Reference proteome</keyword>
<dbReference type="EMBL" id="NVQC01000016">
    <property type="protein sequence ID" value="PTL36385.1"/>
    <property type="molecule type" value="Genomic_DNA"/>
</dbReference>
<evidence type="ECO:0008006" key="3">
    <source>
        <dbReference type="Google" id="ProtNLM"/>
    </source>
</evidence>